<dbReference type="GO" id="GO:0016787">
    <property type="term" value="F:hydrolase activity"/>
    <property type="evidence" value="ECO:0007669"/>
    <property type="project" value="UniProtKB-UniRule"/>
</dbReference>
<dbReference type="SUPFAM" id="SSF52151">
    <property type="entry name" value="FabD/lysophospholipase-like"/>
    <property type="match status" value="1"/>
</dbReference>
<gene>
    <name evidence="4" type="ORF">Terrestrivirus3_58</name>
</gene>
<organism evidence="4">
    <name type="scientific">Terrestrivirus sp</name>
    <dbReference type="NCBI Taxonomy" id="2487775"/>
    <lineage>
        <taxon>Viruses</taxon>
        <taxon>Varidnaviria</taxon>
        <taxon>Bamfordvirae</taxon>
        <taxon>Nucleocytoviricota</taxon>
        <taxon>Megaviricetes</taxon>
        <taxon>Imitervirales</taxon>
        <taxon>Mimiviridae</taxon>
        <taxon>Klosneuvirinae</taxon>
    </lineage>
</organism>
<keyword evidence="1 2" id="KW-0443">Lipid metabolism</keyword>
<name>A0A3G4ZQS4_9VIRU</name>
<dbReference type="Gene3D" id="3.40.1090.10">
    <property type="entry name" value="Cytosolic phospholipase A2 catalytic domain"/>
    <property type="match status" value="2"/>
</dbReference>
<feature type="short sequence motif" description="GXGXXG" evidence="2">
    <location>
        <begin position="45"/>
        <end position="50"/>
    </location>
</feature>
<dbReference type="PANTHER" id="PTHR46394">
    <property type="entry name" value="ANNEXIN"/>
    <property type="match status" value="1"/>
</dbReference>
<keyword evidence="2" id="KW-0378">Hydrolase</keyword>
<dbReference type="GO" id="GO:0016042">
    <property type="term" value="P:lipid catabolic process"/>
    <property type="evidence" value="ECO:0007669"/>
    <property type="project" value="UniProtKB-UniRule"/>
</dbReference>
<dbReference type="PANTHER" id="PTHR46394:SF1">
    <property type="entry name" value="PNPLA DOMAIN-CONTAINING PROTEIN"/>
    <property type="match status" value="1"/>
</dbReference>
<feature type="domain" description="PNPLA" evidence="3">
    <location>
        <begin position="41"/>
        <end position="220"/>
    </location>
</feature>
<evidence type="ECO:0000256" key="2">
    <source>
        <dbReference type="PROSITE-ProRule" id="PRU01161"/>
    </source>
</evidence>
<dbReference type="Pfam" id="PF01734">
    <property type="entry name" value="Patatin"/>
    <property type="match status" value="1"/>
</dbReference>
<feature type="active site" description="Proton acceptor" evidence="2">
    <location>
        <position position="207"/>
    </location>
</feature>
<keyword evidence="2" id="KW-0442">Lipid degradation</keyword>
<dbReference type="InterPro" id="IPR052580">
    <property type="entry name" value="Lipid_Hydrolase"/>
</dbReference>
<feature type="short sequence motif" description="GXSXG" evidence="2">
    <location>
        <begin position="74"/>
        <end position="78"/>
    </location>
</feature>
<feature type="short sequence motif" description="DGA/G" evidence="2">
    <location>
        <begin position="207"/>
        <end position="209"/>
    </location>
</feature>
<protein>
    <submittedName>
        <fullName evidence="4">Patatin-like phospholipase</fullName>
    </submittedName>
</protein>
<feature type="active site" description="Nucleophile" evidence="2">
    <location>
        <position position="76"/>
    </location>
</feature>
<proteinExistence type="predicted"/>
<dbReference type="InterPro" id="IPR016035">
    <property type="entry name" value="Acyl_Trfase/lysoPLipase"/>
</dbReference>
<evidence type="ECO:0000313" key="4">
    <source>
        <dbReference type="EMBL" id="AYV75789.1"/>
    </source>
</evidence>
<dbReference type="CDD" id="cd07207">
    <property type="entry name" value="Pat_ExoU_VipD_like"/>
    <property type="match status" value="1"/>
</dbReference>
<dbReference type="EMBL" id="MK071981">
    <property type="protein sequence ID" value="AYV75789.1"/>
    <property type="molecule type" value="Genomic_DNA"/>
</dbReference>
<evidence type="ECO:0000259" key="3">
    <source>
        <dbReference type="PROSITE" id="PS51635"/>
    </source>
</evidence>
<reference evidence="4" key="1">
    <citation type="submission" date="2018-10" db="EMBL/GenBank/DDBJ databases">
        <title>Hidden diversity of soil giant viruses.</title>
        <authorList>
            <person name="Schulz F."/>
            <person name="Alteio L."/>
            <person name="Goudeau D."/>
            <person name="Ryan E.M."/>
            <person name="Malmstrom R.R."/>
            <person name="Blanchard J."/>
            <person name="Woyke T."/>
        </authorList>
    </citation>
    <scope>NUCLEOTIDE SEQUENCE</scope>
    <source>
        <strain evidence="4">TEV1</strain>
    </source>
</reference>
<sequence length="307" mass="34734">MMMSEIDLNNELNEIFSCPELSGVLTKKIPKLDKNAKKTKLVLSGGGIKGFSLLGSLHALEKMDLIKYIKTYAGSSIGACTSVLMSIGYKADELMEILKMVDFRKMTGADLSNLLTQYGLDDGKRFEMVIRKLISAKNIDPDITFGEMYSMTNKIVIITATCVNDKKVYYFSHKTVPEMPVITAIRMSISIPIYFVPVTYKGKMYIDGGCMDNYPMQLFSNDLDDVIGIHLNDVKSPIDEIKNIEDYMYHTLQCLLEGMTCNSMKEYEKFTVRIDVTGSNNVNFVVNEEEKQKLFDQGFDAVMNRFE</sequence>
<dbReference type="PROSITE" id="PS51635">
    <property type="entry name" value="PNPLA"/>
    <property type="match status" value="1"/>
</dbReference>
<dbReference type="InterPro" id="IPR002641">
    <property type="entry name" value="PNPLA_dom"/>
</dbReference>
<accession>A0A3G4ZQS4</accession>
<evidence type="ECO:0000256" key="1">
    <source>
        <dbReference type="ARBA" id="ARBA00023098"/>
    </source>
</evidence>